<dbReference type="InterPro" id="IPR042099">
    <property type="entry name" value="ANL_N_sf"/>
</dbReference>
<proteinExistence type="predicted"/>
<dbReference type="InterPro" id="IPR025110">
    <property type="entry name" value="AMP-bd_C"/>
</dbReference>
<dbReference type="PANTHER" id="PTHR43767:SF1">
    <property type="entry name" value="NONRIBOSOMAL PEPTIDE SYNTHASE PES1 (EUROFUNG)-RELATED"/>
    <property type="match status" value="1"/>
</dbReference>
<reference evidence="3 4" key="1">
    <citation type="journal article" date="2019" name="Int. J. Syst. Evol. Microbiol.">
        <title>The Global Catalogue of Microorganisms (GCM) 10K type strain sequencing project: providing services to taxonomists for standard genome sequencing and annotation.</title>
        <authorList>
            <consortium name="The Broad Institute Genomics Platform"/>
            <consortium name="The Broad Institute Genome Sequencing Center for Infectious Disease"/>
            <person name="Wu L."/>
            <person name="Ma J."/>
        </authorList>
    </citation>
    <scope>NUCLEOTIDE SEQUENCE [LARGE SCALE GENOMIC DNA]</scope>
    <source>
        <strain evidence="3 4">JCM 14718</strain>
    </source>
</reference>
<dbReference type="Gene3D" id="3.30.300.30">
    <property type="match status" value="1"/>
</dbReference>
<evidence type="ECO:0000259" key="1">
    <source>
        <dbReference type="Pfam" id="PF00501"/>
    </source>
</evidence>
<dbReference type="GO" id="GO:0016874">
    <property type="term" value="F:ligase activity"/>
    <property type="evidence" value="ECO:0007669"/>
    <property type="project" value="UniProtKB-KW"/>
</dbReference>
<gene>
    <name evidence="3" type="ORF">GCM10009765_56410</name>
</gene>
<dbReference type="InterPro" id="IPR050237">
    <property type="entry name" value="ATP-dep_AMP-bd_enzyme"/>
</dbReference>
<keyword evidence="3" id="KW-0436">Ligase</keyword>
<feature type="domain" description="AMP-binding enzyme C-terminal" evidence="2">
    <location>
        <begin position="414"/>
        <end position="488"/>
    </location>
</feature>
<dbReference type="Gene3D" id="3.40.50.12780">
    <property type="entry name" value="N-terminal domain of ligase-like"/>
    <property type="match status" value="1"/>
</dbReference>
<name>A0ABN2I6X1_9ACTN</name>
<dbReference type="InterPro" id="IPR045851">
    <property type="entry name" value="AMP-bd_C_sf"/>
</dbReference>
<comment type="caution">
    <text evidence="3">The sequence shown here is derived from an EMBL/GenBank/DDBJ whole genome shotgun (WGS) entry which is preliminary data.</text>
</comment>
<evidence type="ECO:0000259" key="2">
    <source>
        <dbReference type="Pfam" id="PF13193"/>
    </source>
</evidence>
<accession>A0ABN2I6X1</accession>
<dbReference type="Pfam" id="PF13193">
    <property type="entry name" value="AMP-binding_C"/>
    <property type="match status" value="1"/>
</dbReference>
<dbReference type="InterPro" id="IPR020845">
    <property type="entry name" value="AMP-binding_CS"/>
</dbReference>
<dbReference type="InterPro" id="IPR000873">
    <property type="entry name" value="AMP-dep_synth/lig_dom"/>
</dbReference>
<dbReference type="SUPFAM" id="SSF56801">
    <property type="entry name" value="Acetyl-CoA synthetase-like"/>
    <property type="match status" value="1"/>
</dbReference>
<dbReference type="Pfam" id="PF00501">
    <property type="entry name" value="AMP-binding"/>
    <property type="match status" value="1"/>
</dbReference>
<dbReference type="EMBL" id="BAAANY010000022">
    <property type="protein sequence ID" value="GAA1699680.1"/>
    <property type="molecule type" value="Genomic_DNA"/>
</dbReference>
<protein>
    <submittedName>
        <fullName evidence="3">Fatty acid--CoA ligase family protein</fullName>
    </submittedName>
</protein>
<evidence type="ECO:0000313" key="3">
    <source>
        <dbReference type="EMBL" id="GAA1699680.1"/>
    </source>
</evidence>
<dbReference type="CDD" id="cd04433">
    <property type="entry name" value="AFD_class_I"/>
    <property type="match status" value="1"/>
</dbReference>
<dbReference type="PROSITE" id="PS00455">
    <property type="entry name" value="AMP_BINDING"/>
    <property type="match status" value="1"/>
</dbReference>
<evidence type="ECO:0000313" key="4">
    <source>
        <dbReference type="Proteomes" id="UP001500618"/>
    </source>
</evidence>
<dbReference type="PANTHER" id="PTHR43767">
    <property type="entry name" value="LONG-CHAIN-FATTY-ACID--COA LIGASE"/>
    <property type="match status" value="1"/>
</dbReference>
<feature type="domain" description="AMP-dependent synthetase/ligase" evidence="1">
    <location>
        <begin position="16"/>
        <end position="363"/>
    </location>
</feature>
<organism evidence="3 4">
    <name type="scientific">Fodinicola feengrottensis</name>
    <dbReference type="NCBI Taxonomy" id="435914"/>
    <lineage>
        <taxon>Bacteria</taxon>
        <taxon>Bacillati</taxon>
        <taxon>Actinomycetota</taxon>
        <taxon>Actinomycetes</taxon>
        <taxon>Mycobacteriales</taxon>
        <taxon>Fodinicola</taxon>
    </lineage>
</organism>
<keyword evidence="4" id="KW-1185">Reference proteome</keyword>
<sequence>MHDPMDNVFPQALLDAFEQQPESPAFEVGARKVTRAQTLELIGRFAAGLRAAGAKPGSGIAVATGVTPEGFAVSMAANVLGCRLVGVRAGLTPAHQRHILGQDIDILVVDDDSATPQLRAAARSVKVVRIGPDLLSGYEKPVATGRPEDVAQVLFTSGSTGDPKGVVFTYAAMTQHWSWQPANWTPLTRQISTDYQRFLLFGSLTSGVMMEHLALCLFSGGTAVIPEGIPNFPWVIEKLRATACLLTVPRLHKVLDVLAHQRVDISTLRSVKVAGSPLSAHRLAEGFQRFGPALRQAYGQTEIGVLTWLFAGDVARWPETIGSVGRPCAEIDLEIRDDEGKVVPTGTVGEIYVRAPYALAGYWCDLAETEAVLVDGWVRTRDLGHQDARGFLYLTGRSRDVIIVNAIIHYAGPIEKVLASDPDVDQAYVIGAPDENTGEAAHGFLVAAGDREPDLDALRALVARELGEAAVPATLTLVAHVPLGPTGKPDKTRLLSAIRHL</sequence>
<dbReference type="Proteomes" id="UP001500618">
    <property type="component" value="Unassembled WGS sequence"/>
</dbReference>